<feature type="region of interest" description="Disordered" evidence="1">
    <location>
        <begin position="221"/>
        <end position="251"/>
    </location>
</feature>
<organism evidence="3 4">
    <name type="scientific">Lactuca saligna</name>
    <name type="common">Willowleaf lettuce</name>
    <dbReference type="NCBI Taxonomy" id="75948"/>
    <lineage>
        <taxon>Eukaryota</taxon>
        <taxon>Viridiplantae</taxon>
        <taxon>Streptophyta</taxon>
        <taxon>Embryophyta</taxon>
        <taxon>Tracheophyta</taxon>
        <taxon>Spermatophyta</taxon>
        <taxon>Magnoliopsida</taxon>
        <taxon>eudicotyledons</taxon>
        <taxon>Gunneridae</taxon>
        <taxon>Pentapetalae</taxon>
        <taxon>asterids</taxon>
        <taxon>campanulids</taxon>
        <taxon>Asterales</taxon>
        <taxon>Asteraceae</taxon>
        <taxon>Cichorioideae</taxon>
        <taxon>Cichorieae</taxon>
        <taxon>Lactucinae</taxon>
        <taxon>Lactuca</taxon>
    </lineage>
</organism>
<accession>A0AA35VF21</accession>
<name>A0AA35VF21_LACSI</name>
<dbReference type="InterPro" id="IPR054722">
    <property type="entry name" value="PolX-like_BBD"/>
</dbReference>
<evidence type="ECO:0000256" key="1">
    <source>
        <dbReference type="SAM" id="MobiDB-lite"/>
    </source>
</evidence>
<evidence type="ECO:0000313" key="4">
    <source>
        <dbReference type="Proteomes" id="UP001177003"/>
    </source>
</evidence>
<proteinExistence type="predicted"/>
<feature type="compositionally biased region" description="Polar residues" evidence="1">
    <location>
        <begin position="221"/>
        <end position="232"/>
    </location>
</feature>
<dbReference type="EMBL" id="OX465086">
    <property type="protein sequence ID" value="CAI9264985.1"/>
    <property type="molecule type" value="Genomic_DNA"/>
</dbReference>
<gene>
    <name evidence="3" type="ORF">LSALG_LOCUS5614</name>
</gene>
<dbReference type="Proteomes" id="UP001177003">
    <property type="component" value="Chromosome 0"/>
</dbReference>
<protein>
    <recommendedName>
        <fullName evidence="2">Retrovirus-related Pol polyprotein from transposon TNT 1-94-like beta-barrel domain-containing protein</fullName>
    </recommendedName>
</protein>
<evidence type="ECO:0000259" key="2">
    <source>
        <dbReference type="Pfam" id="PF22936"/>
    </source>
</evidence>
<sequence>MTHPRTGQYVLTSFSALQGQEHLWYLDSGCSRHMTGSKSLLEDYVKKTGPAVTYGDNGKGFTKGYGNIKCNNVFFQNVSYVKGLKHNLISISQLCDADYEVHFTKKEGRVVNTDKNIVLSASRKDDIYVLDMFSSDKALMQCFFTKSQTNLSWIWHKRQCIEESIHVKFDEESYTDERVTHSSSIFQELLSCPFDEAPLAGDEADISDSIVPVPWSLNQDTAARSSNNSSGADETLEAEDSPTTDNLSVSNSRNQHQSLNIDIILLIKLLGIFMMVSEPDLVFLITFAFPAPNSPPLPIYIKATNVVFNPDIPDVHQGLGLDDFVNFLASCRLRYAISDIPSEFFPEQVCEFYYTATVNDENNVITGTIGRGRHSVYYSRTSQ</sequence>
<dbReference type="AlphaFoldDB" id="A0AA35VF21"/>
<feature type="domain" description="Retrovirus-related Pol polyprotein from transposon TNT 1-94-like beta-barrel" evidence="2">
    <location>
        <begin position="24"/>
        <end position="99"/>
    </location>
</feature>
<evidence type="ECO:0000313" key="3">
    <source>
        <dbReference type="EMBL" id="CAI9264985.1"/>
    </source>
</evidence>
<reference evidence="3" key="1">
    <citation type="submission" date="2023-04" db="EMBL/GenBank/DDBJ databases">
        <authorList>
            <person name="Vijverberg K."/>
            <person name="Xiong W."/>
            <person name="Schranz E."/>
        </authorList>
    </citation>
    <scope>NUCLEOTIDE SEQUENCE</scope>
</reference>
<keyword evidence="4" id="KW-1185">Reference proteome</keyword>
<dbReference type="Pfam" id="PF22936">
    <property type="entry name" value="Pol_BBD"/>
    <property type="match status" value="1"/>
</dbReference>